<dbReference type="PANTHER" id="PTHR24230:SF158">
    <property type="entry name" value="G-PROTEIN COUPLED RECEPTORS FAMILY 1 PROFILE DOMAIN-CONTAINING PROTEIN"/>
    <property type="match status" value="1"/>
</dbReference>
<name>A0A8S3Z186_9EUPU</name>
<evidence type="ECO:0000256" key="4">
    <source>
        <dbReference type="ARBA" id="ARBA00022989"/>
    </source>
</evidence>
<evidence type="ECO:0000256" key="6">
    <source>
        <dbReference type="ARBA" id="ARBA00023136"/>
    </source>
</evidence>
<organism evidence="12 13">
    <name type="scientific">Candidula unifasciata</name>
    <dbReference type="NCBI Taxonomy" id="100452"/>
    <lineage>
        <taxon>Eukaryota</taxon>
        <taxon>Metazoa</taxon>
        <taxon>Spiralia</taxon>
        <taxon>Lophotrochozoa</taxon>
        <taxon>Mollusca</taxon>
        <taxon>Gastropoda</taxon>
        <taxon>Heterobranchia</taxon>
        <taxon>Euthyneura</taxon>
        <taxon>Panpulmonata</taxon>
        <taxon>Eupulmonata</taxon>
        <taxon>Stylommatophora</taxon>
        <taxon>Helicina</taxon>
        <taxon>Helicoidea</taxon>
        <taxon>Geomitridae</taxon>
        <taxon>Candidula</taxon>
    </lineage>
</organism>
<evidence type="ECO:0000259" key="11">
    <source>
        <dbReference type="PROSITE" id="PS50262"/>
    </source>
</evidence>
<feature type="transmembrane region" description="Helical" evidence="10">
    <location>
        <begin position="30"/>
        <end position="50"/>
    </location>
</feature>
<evidence type="ECO:0000256" key="9">
    <source>
        <dbReference type="RuleBase" id="RU000688"/>
    </source>
</evidence>
<dbReference type="GO" id="GO:0008528">
    <property type="term" value="F:G protein-coupled peptide receptor activity"/>
    <property type="evidence" value="ECO:0007669"/>
    <property type="project" value="TreeGrafter"/>
</dbReference>
<accession>A0A8S3Z186</accession>
<evidence type="ECO:0000256" key="5">
    <source>
        <dbReference type="ARBA" id="ARBA00023040"/>
    </source>
</evidence>
<sequence>MLTVFSGVGVIGNAIVFYIFCGRRSTSTSVVFILALAGVDFFACLVAIPYTIVFEHVRYNLVYDGACKLYMFLITSIQPFSAYIMMGIALDRYFCICHPFLYVFTVPRAKAVVLCMAIPALIFGVITALSHGMYIYEVSILNENNTRIVLNQFIDKEEAEAFVALRNISSEHPLIRFIHYHQCVNNTYIFSREFLNIYKKFHAMNFVLAYIVSIFTRRVKKAKRKKSNLYPTSSNKTRDNTAEETQMTAINGCSSSNTKSLNNQTRKDAKYARKITLTARNDPSTTITDTQTGSLKRKRPGTFKDRNLMANIKTAFMLFIVTLVFIIAYLPLIGFYVYFVYNVANPFIYAFMNQTFREDLKKMMKVCKR</sequence>
<evidence type="ECO:0000256" key="10">
    <source>
        <dbReference type="SAM" id="Phobius"/>
    </source>
</evidence>
<protein>
    <recommendedName>
        <fullName evidence="11">G-protein coupled receptors family 1 profile domain-containing protein</fullName>
    </recommendedName>
</protein>
<comment type="subcellular location">
    <subcellularLocation>
        <location evidence="1">Cell membrane</location>
        <topology evidence="1">Multi-pass membrane protein</topology>
    </subcellularLocation>
</comment>
<dbReference type="AlphaFoldDB" id="A0A8S3Z186"/>
<evidence type="ECO:0000256" key="2">
    <source>
        <dbReference type="ARBA" id="ARBA00022475"/>
    </source>
</evidence>
<evidence type="ECO:0000256" key="8">
    <source>
        <dbReference type="ARBA" id="ARBA00023224"/>
    </source>
</evidence>
<feature type="transmembrane region" description="Helical" evidence="10">
    <location>
        <begin position="201"/>
        <end position="219"/>
    </location>
</feature>
<dbReference type="PANTHER" id="PTHR24230">
    <property type="entry name" value="G-PROTEIN COUPLED RECEPTOR"/>
    <property type="match status" value="1"/>
</dbReference>
<keyword evidence="3 9" id="KW-0812">Transmembrane</keyword>
<feature type="transmembrane region" description="Helical" evidence="10">
    <location>
        <begin position="6"/>
        <end position="23"/>
    </location>
</feature>
<evidence type="ECO:0000256" key="3">
    <source>
        <dbReference type="ARBA" id="ARBA00022692"/>
    </source>
</evidence>
<dbReference type="PRINTS" id="PR00237">
    <property type="entry name" value="GPCRRHODOPSN"/>
</dbReference>
<dbReference type="Proteomes" id="UP000678393">
    <property type="component" value="Unassembled WGS sequence"/>
</dbReference>
<dbReference type="PROSITE" id="PS50262">
    <property type="entry name" value="G_PROTEIN_RECEP_F1_2"/>
    <property type="match status" value="1"/>
</dbReference>
<evidence type="ECO:0000256" key="1">
    <source>
        <dbReference type="ARBA" id="ARBA00004651"/>
    </source>
</evidence>
<keyword evidence="13" id="KW-1185">Reference proteome</keyword>
<feature type="transmembrane region" description="Helical" evidence="10">
    <location>
        <begin position="335"/>
        <end position="352"/>
    </location>
</feature>
<gene>
    <name evidence="12" type="ORF">CUNI_LOCUS8307</name>
</gene>
<dbReference type="GO" id="GO:0005886">
    <property type="term" value="C:plasma membrane"/>
    <property type="evidence" value="ECO:0007669"/>
    <property type="project" value="UniProtKB-SubCell"/>
</dbReference>
<feature type="transmembrane region" description="Helical" evidence="10">
    <location>
        <begin position="111"/>
        <end position="136"/>
    </location>
</feature>
<dbReference type="EMBL" id="CAJHNH020001355">
    <property type="protein sequence ID" value="CAG5122749.1"/>
    <property type="molecule type" value="Genomic_DNA"/>
</dbReference>
<keyword evidence="6 10" id="KW-0472">Membrane</keyword>
<comment type="similarity">
    <text evidence="9">Belongs to the G-protein coupled receptor 1 family.</text>
</comment>
<feature type="transmembrane region" description="Helical" evidence="10">
    <location>
        <begin position="308"/>
        <end position="329"/>
    </location>
</feature>
<dbReference type="OrthoDB" id="5969463at2759"/>
<dbReference type="PROSITE" id="PS00237">
    <property type="entry name" value="G_PROTEIN_RECEP_F1_1"/>
    <property type="match status" value="1"/>
</dbReference>
<keyword evidence="8 9" id="KW-0807">Transducer</keyword>
<feature type="domain" description="G-protein coupled receptors family 1 profile" evidence="11">
    <location>
        <begin position="12"/>
        <end position="369"/>
    </location>
</feature>
<dbReference type="Gene3D" id="1.20.1070.10">
    <property type="entry name" value="Rhodopsin 7-helix transmembrane proteins"/>
    <property type="match status" value="1"/>
</dbReference>
<dbReference type="SUPFAM" id="SSF81321">
    <property type="entry name" value="Family A G protein-coupled receptor-like"/>
    <property type="match status" value="1"/>
</dbReference>
<reference evidence="12" key="1">
    <citation type="submission" date="2021-04" db="EMBL/GenBank/DDBJ databases">
        <authorList>
            <consortium name="Molecular Ecology Group"/>
        </authorList>
    </citation>
    <scope>NUCLEOTIDE SEQUENCE</scope>
</reference>
<comment type="caution">
    <text evidence="12">The sequence shown here is derived from an EMBL/GenBank/DDBJ whole genome shotgun (WGS) entry which is preliminary data.</text>
</comment>
<proteinExistence type="inferred from homology"/>
<dbReference type="InterPro" id="IPR000276">
    <property type="entry name" value="GPCR_Rhodpsn"/>
</dbReference>
<evidence type="ECO:0000313" key="12">
    <source>
        <dbReference type="EMBL" id="CAG5122749.1"/>
    </source>
</evidence>
<feature type="transmembrane region" description="Helical" evidence="10">
    <location>
        <begin position="70"/>
        <end position="90"/>
    </location>
</feature>
<keyword evidence="7 9" id="KW-0675">Receptor</keyword>
<keyword evidence="2" id="KW-1003">Cell membrane</keyword>
<dbReference type="InterPro" id="IPR017452">
    <property type="entry name" value="GPCR_Rhodpsn_7TM"/>
</dbReference>
<dbReference type="Pfam" id="PF00001">
    <property type="entry name" value="7tm_1"/>
    <property type="match status" value="1"/>
</dbReference>
<keyword evidence="5 9" id="KW-0297">G-protein coupled receptor</keyword>
<dbReference type="CDD" id="cd00637">
    <property type="entry name" value="7tm_classA_rhodopsin-like"/>
    <property type="match status" value="1"/>
</dbReference>
<evidence type="ECO:0000256" key="7">
    <source>
        <dbReference type="ARBA" id="ARBA00023170"/>
    </source>
</evidence>
<keyword evidence="4 10" id="KW-1133">Transmembrane helix</keyword>
<dbReference type="GO" id="GO:0007218">
    <property type="term" value="P:neuropeptide signaling pathway"/>
    <property type="evidence" value="ECO:0007669"/>
    <property type="project" value="TreeGrafter"/>
</dbReference>
<evidence type="ECO:0000313" key="13">
    <source>
        <dbReference type="Proteomes" id="UP000678393"/>
    </source>
</evidence>